<feature type="region of interest" description="Disordered" evidence="4">
    <location>
        <begin position="1"/>
        <end position="28"/>
    </location>
</feature>
<proteinExistence type="predicted"/>
<comment type="caution">
    <text evidence="5">The sequence shown here is derived from an EMBL/GenBank/DDBJ whole genome shotgun (WGS) entry which is preliminary data.</text>
</comment>
<evidence type="ECO:0000256" key="4">
    <source>
        <dbReference type="SAM" id="MobiDB-lite"/>
    </source>
</evidence>
<dbReference type="InterPro" id="IPR036416">
    <property type="entry name" value="Pept_tRNA_hydro_sf"/>
</dbReference>
<gene>
    <name evidence="5" type="ORF">SLEP1_g34575</name>
</gene>
<name>A0AAV5KKC8_9ROSI</name>
<dbReference type="SUPFAM" id="SSF53178">
    <property type="entry name" value="Peptidyl-tRNA hydrolase-like"/>
    <property type="match status" value="1"/>
</dbReference>
<evidence type="ECO:0000256" key="2">
    <source>
        <dbReference type="ARBA" id="ARBA00022801"/>
    </source>
</evidence>
<accession>A0AAV5KKC8</accession>
<feature type="compositionally biased region" description="Low complexity" evidence="4">
    <location>
        <begin position="1"/>
        <end position="22"/>
    </location>
</feature>
<dbReference type="GO" id="GO:0000049">
    <property type="term" value="F:tRNA binding"/>
    <property type="evidence" value="ECO:0007669"/>
    <property type="project" value="UniProtKB-KW"/>
</dbReference>
<dbReference type="PANTHER" id="PTHR17224:SF1">
    <property type="entry name" value="PEPTIDYL-TRNA HYDROLASE"/>
    <property type="match status" value="1"/>
</dbReference>
<dbReference type="GO" id="GO:0004045">
    <property type="term" value="F:peptidyl-tRNA hydrolase activity"/>
    <property type="evidence" value="ECO:0007669"/>
    <property type="project" value="InterPro"/>
</dbReference>
<evidence type="ECO:0000313" key="6">
    <source>
        <dbReference type="Proteomes" id="UP001054252"/>
    </source>
</evidence>
<keyword evidence="3" id="KW-0694">RNA-binding</keyword>
<keyword evidence="6" id="KW-1185">Reference proteome</keyword>
<keyword evidence="2" id="KW-0378">Hydrolase</keyword>
<dbReference type="Pfam" id="PF01195">
    <property type="entry name" value="Pept_tRNA_hydro"/>
    <property type="match status" value="1"/>
</dbReference>
<sequence length="121" mass="12677">MSQFLSSTAQGSSPTTAAAATADGSHPLPNLQPWLIIGLGNTGFEMVDSIAEAEGIPISSVSFKSLFGKGFIGNVPVMLAKPQTYINLCGESVGAIGSYYEIPLKQVLVIFDDPDLPFAKL</sequence>
<dbReference type="AlphaFoldDB" id="A0AAV5KKC8"/>
<evidence type="ECO:0000256" key="1">
    <source>
        <dbReference type="ARBA" id="ARBA00022555"/>
    </source>
</evidence>
<dbReference type="EMBL" id="BPVZ01000068">
    <property type="protein sequence ID" value="GKV25080.1"/>
    <property type="molecule type" value="Genomic_DNA"/>
</dbReference>
<dbReference type="Gene3D" id="3.40.50.1470">
    <property type="entry name" value="Peptidyl-tRNA hydrolase"/>
    <property type="match status" value="1"/>
</dbReference>
<keyword evidence="1" id="KW-0820">tRNA-binding</keyword>
<evidence type="ECO:0000313" key="5">
    <source>
        <dbReference type="EMBL" id="GKV25080.1"/>
    </source>
</evidence>
<dbReference type="InterPro" id="IPR001328">
    <property type="entry name" value="Pept_tRNA_hydro"/>
</dbReference>
<reference evidence="5 6" key="1">
    <citation type="journal article" date="2021" name="Commun. Biol.">
        <title>The genome of Shorea leprosula (Dipterocarpaceae) highlights the ecological relevance of drought in aseasonal tropical rainforests.</title>
        <authorList>
            <person name="Ng K.K.S."/>
            <person name="Kobayashi M.J."/>
            <person name="Fawcett J.A."/>
            <person name="Hatakeyama M."/>
            <person name="Paape T."/>
            <person name="Ng C.H."/>
            <person name="Ang C.C."/>
            <person name="Tnah L.H."/>
            <person name="Lee C.T."/>
            <person name="Nishiyama T."/>
            <person name="Sese J."/>
            <person name="O'Brien M.J."/>
            <person name="Copetti D."/>
            <person name="Mohd Noor M.I."/>
            <person name="Ong R.C."/>
            <person name="Putra M."/>
            <person name="Sireger I.Z."/>
            <person name="Indrioko S."/>
            <person name="Kosugi Y."/>
            <person name="Izuno A."/>
            <person name="Isagi Y."/>
            <person name="Lee S.L."/>
            <person name="Shimizu K.K."/>
        </authorList>
    </citation>
    <scope>NUCLEOTIDE SEQUENCE [LARGE SCALE GENOMIC DNA]</scope>
    <source>
        <strain evidence="5">214</strain>
    </source>
</reference>
<evidence type="ECO:0000256" key="3">
    <source>
        <dbReference type="ARBA" id="ARBA00022884"/>
    </source>
</evidence>
<dbReference type="Proteomes" id="UP001054252">
    <property type="component" value="Unassembled WGS sequence"/>
</dbReference>
<dbReference type="PANTHER" id="PTHR17224">
    <property type="entry name" value="PEPTIDYL-TRNA HYDROLASE"/>
    <property type="match status" value="1"/>
</dbReference>
<organism evidence="5 6">
    <name type="scientific">Rubroshorea leprosula</name>
    <dbReference type="NCBI Taxonomy" id="152421"/>
    <lineage>
        <taxon>Eukaryota</taxon>
        <taxon>Viridiplantae</taxon>
        <taxon>Streptophyta</taxon>
        <taxon>Embryophyta</taxon>
        <taxon>Tracheophyta</taxon>
        <taxon>Spermatophyta</taxon>
        <taxon>Magnoliopsida</taxon>
        <taxon>eudicotyledons</taxon>
        <taxon>Gunneridae</taxon>
        <taxon>Pentapetalae</taxon>
        <taxon>rosids</taxon>
        <taxon>malvids</taxon>
        <taxon>Malvales</taxon>
        <taxon>Dipterocarpaceae</taxon>
        <taxon>Rubroshorea</taxon>
    </lineage>
</organism>
<protein>
    <submittedName>
        <fullName evidence="5">Uncharacterized protein</fullName>
    </submittedName>
</protein>